<dbReference type="EMBL" id="JAANBB010000409">
    <property type="protein sequence ID" value="KAF7542853.1"/>
    <property type="molecule type" value="Genomic_DNA"/>
</dbReference>
<comment type="similarity">
    <text evidence="2">Belongs to the cytochrome P450 family.</text>
</comment>
<dbReference type="CDD" id="cd11060">
    <property type="entry name" value="CYP57A1-like"/>
    <property type="match status" value="1"/>
</dbReference>
<accession>A0A9P5H1F9</accession>
<evidence type="ECO:0000256" key="5">
    <source>
        <dbReference type="ARBA" id="ARBA00023002"/>
    </source>
</evidence>
<keyword evidence="9" id="KW-0472">Membrane</keyword>
<proteinExistence type="inferred from homology"/>
<evidence type="ECO:0000256" key="2">
    <source>
        <dbReference type="ARBA" id="ARBA00010617"/>
    </source>
</evidence>
<evidence type="ECO:0000256" key="3">
    <source>
        <dbReference type="ARBA" id="ARBA00022617"/>
    </source>
</evidence>
<dbReference type="InterPro" id="IPR001128">
    <property type="entry name" value="Cyt_P450"/>
</dbReference>
<dbReference type="SUPFAM" id="SSF48264">
    <property type="entry name" value="Cytochrome P450"/>
    <property type="match status" value="1"/>
</dbReference>
<feature type="transmembrane region" description="Helical" evidence="9">
    <location>
        <begin position="73"/>
        <end position="92"/>
    </location>
</feature>
<evidence type="ECO:0000256" key="7">
    <source>
        <dbReference type="ARBA" id="ARBA00023033"/>
    </source>
</evidence>
<dbReference type="GO" id="GO:0004497">
    <property type="term" value="F:monooxygenase activity"/>
    <property type="evidence" value="ECO:0007669"/>
    <property type="project" value="UniProtKB-KW"/>
</dbReference>
<dbReference type="PRINTS" id="PR00385">
    <property type="entry name" value="P450"/>
</dbReference>
<dbReference type="InterPro" id="IPR036396">
    <property type="entry name" value="Cyt_P450_sf"/>
</dbReference>
<keyword evidence="11" id="KW-1185">Reference proteome</keyword>
<name>A0A9P5H1F9_9HYPO</name>
<keyword evidence="3 8" id="KW-0349">Heme</keyword>
<evidence type="ECO:0000256" key="1">
    <source>
        <dbReference type="ARBA" id="ARBA00001971"/>
    </source>
</evidence>
<dbReference type="Pfam" id="PF00067">
    <property type="entry name" value="p450"/>
    <property type="match status" value="1"/>
</dbReference>
<dbReference type="AlphaFoldDB" id="A0A9P5H1F9"/>
<dbReference type="GO" id="GO:0016705">
    <property type="term" value="F:oxidoreductase activity, acting on paired donors, with incorporation or reduction of molecular oxygen"/>
    <property type="evidence" value="ECO:0007669"/>
    <property type="project" value="InterPro"/>
</dbReference>
<evidence type="ECO:0000313" key="10">
    <source>
        <dbReference type="EMBL" id="KAF7542853.1"/>
    </source>
</evidence>
<dbReference type="OrthoDB" id="1470350at2759"/>
<keyword evidence="5" id="KW-0560">Oxidoreductase</keyword>
<dbReference type="PANTHER" id="PTHR24305:SF77">
    <property type="entry name" value="CYTOCHROME P450 MONOOXYGENASE"/>
    <property type="match status" value="1"/>
</dbReference>
<keyword evidence="6 8" id="KW-0408">Iron</keyword>
<dbReference type="GO" id="GO:0020037">
    <property type="term" value="F:heme binding"/>
    <property type="evidence" value="ECO:0007669"/>
    <property type="project" value="InterPro"/>
</dbReference>
<feature type="binding site" description="axial binding residue" evidence="8">
    <location>
        <position position="484"/>
    </location>
    <ligand>
        <name>heme</name>
        <dbReference type="ChEBI" id="CHEBI:30413"/>
    </ligand>
    <ligandPart>
        <name>Fe</name>
        <dbReference type="ChEBI" id="CHEBI:18248"/>
    </ligandPart>
</feature>
<evidence type="ECO:0000256" key="8">
    <source>
        <dbReference type="PIRSR" id="PIRSR602401-1"/>
    </source>
</evidence>
<dbReference type="PRINTS" id="PR00463">
    <property type="entry name" value="EP450I"/>
</dbReference>
<sequence>MPSLQPSERVFIDSLVSAVSERDLPRALQLLEGLPLKHAAWTAFVTIVSALTLYSIFWSVTSWWRLRHFHGPPIAGFTYLYISFVSLIPHVWKVHMRTNQKYGSIARIGPNELLTSDPELIKKMGSTKGSFARSKWYNFARVDPVEDTVLNVTSTEIHDKWRSQLLVGYSGRDNRSVEDDINWALNWLVKILRERYATRDGPVRPLDLAKMSQYFTVDSMTKICFGKPFGYLEAEADVKGVLGIPDRTGRWSRITANSPLLQYCLSFSLFRATLARRLVSGMAQYNHLAKEIVGSRFKELEETGDKEKYGDMMQSFINKGHSQRRCEMQVPVLLTAGTETTATSIRSIIFHVISSPDACRKLQKEIDDSVATGKVTTNPITFEEAKELPYLVASIYEGLRMHPPFTGELMKTVPPEGFTTSDGRFVPGGTRIGHNTWEVMRNQEVFGDDAYFFRPDRFTEADPATASHMRSTVNLVFGAGRWQCLGRHLSLMEIHKCIFEVFRNFDLQIMNPYEPCRRLNNMTFRHFDMWVRVQERQNVLVSPAQTKTAV</sequence>
<keyword evidence="7" id="KW-0503">Monooxygenase</keyword>
<comment type="caution">
    <text evidence="10">The sequence shown here is derived from an EMBL/GenBank/DDBJ whole genome shotgun (WGS) entry which is preliminary data.</text>
</comment>
<dbReference type="InterPro" id="IPR050121">
    <property type="entry name" value="Cytochrome_P450_monoxygenase"/>
</dbReference>
<keyword evidence="4 8" id="KW-0479">Metal-binding</keyword>
<gene>
    <name evidence="10" type="ORF">G7Z17_g11228</name>
</gene>
<dbReference type="Gene3D" id="1.10.630.10">
    <property type="entry name" value="Cytochrome P450"/>
    <property type="match status" value="1"/>
</dbReference>
<dbReference type="GO" id="GO:0005506">
    <property type="term" value="F:iron ion binding"/>
    <property type="evidence" value="ECO:0007669"/>
    <property type="project" value="InterPro"/>
</dbReference>
<dbReference type="PANTHER" id="PTHR24305">
    <property type="entry name" value="CYTOCHROME P450"/>
    <property type="match status" value="1"/>
</dbReference>
<keyword evidence="9" id="KW-0812">Transmembrane</keyword>
<evidence type="ECO:0008006" key="12">
    <source>
        <dbReference type="Google" id="ProtNLM"/>
    </source>
</evidence>
<evidence type="ECO:0000256" key="4">
    <source>
        <dbReference type="ARBA" id="ARBA00022723"/>
    </source>
</evidence>
<feature type="transmembrane region" description="Helical" evidence="9">
    <location>
        <begin position="39"/>
        <end position="61"/>
    </location>
</feature>
<dbReference type="InterPro" id="IPR002401">
    <property type="entry name" value="Cyt_P450_E_grp-I"/>
</dbReference>
<organism evidence="10 11">
    <name type="scientific">Cylindrodendrum hubeiense</name>
    <dbReference type="NCBI Taxonomy" id="595255"/>
    <lineage>
        <taxon>Eukaryota</taxon>
        <taxon>Fungi</taxon>
        <taxon>Dikarya</taxon>
        <taxon>Ascomycota</taxon>
        <taxon>Pezizomycotina</taxon>
        <taxon>Sordariomycetes</taxon>
        <taxon>Hypocreomycetidae</taxon>
        <taxon>Hypocreales</taxon>
        <taxon>Nectriaceae</taxon>
        <taxon>Cylindrodendrum</taxon>
    </lineage>
</organism>
<evidence type="ECO:0000313" key="11">
    <source>
        <dbReference type="Proteomes" id="UP000722485"/>
    </source>
</evidence>
<reference evidence="10" key="1">
    <citation type="submission" date="2020-03" db="EMBL/GenBank/DDBJ databases">
        <title>Draft Genome Sequence of Cylindrodendrum hubeiense.</title>
        <authorList>
            <person name="Buettner E."/>
            <person name="Kellner H."/>
        </authorList>
    </citation>
    <scope>NUCLEOTIDE SEQUENCE</scope>
    <source>
        <strain evidence="10">IHI 201604</strain>
    </source>
</reference>
<dbReference type="Proteomes" id="UP000722485">
    <property type="component" value="Unassembled WGS sequence"/>
</dbReference>
<evidence type="ECO:0000256" key="6">
    <source>
        <dbReference type="ARBA" id="ARBA00023004"/>
    </source>
</evidence>
<protein>
    <recommendedName>
        <fullName evidence="12">Cytochrome P450</fullName>
    </recommendedName>
</protein>
<comment type="cofactor">
    <cofactor evidence="1 8">
        <name>heme</name>
        <dbReference type="ChEBI" id="CHEBI:30413"/>
    </cofactor>
</comment>
<keyword evidence="9" id="KW-1133">Transmembrane helix</keyword>
<evidence type="ECO:0000256" key="9">
    <source>
        <dbReference type="SAM" id="Phobius"/>
    </source>
</evidence>